<evidence type="ECO:0000313" key="8">
    <source>
        <dbReference type="Proteomes" id="UP001333710"/>
    </source>
</evidence>
<protein>
    <submittedName>
        <fullName evidence="7">Transcriptional activator NhaR</fullName>
    </submittedName>
</protein>
<dbReference type="SUPFAM" id="SSF53850">
    <property type="entry name" value="Periplasmic binding protein-like II"/>
    <property type="match status" value="1"/>
</dbReference>
<comment type="similarity">
    <text evidence="1">Belongs to the LysR transcriptional regulatory family.</text>
</comment>
<keyword evidence="8" id="KW-1185">Reference proteome</keyword>
<sequence length="301" mass="33889">MQQLNYHHLYYFYVTAREGSIMRAAELMHLTPQTVSGQIATFEDYLGKKLFDRKGKRLILNQQGQFVYSYAEDIFSLGTELLQNLKQKDSGHHLQFTIGVTDIIPKVLAFDLFRTCLDYDDNLKLVCKEGDLSNLLAEMAINKVDLIFSDQPLPPGGNVKAYNHYVGETGMAFFADPSIAEPLKSGFPLSLHQQPFLLPGEKSTQCVELNAWFDRLAIVPDVVAEFEDSALMKLFGQSGYGVFCAPIPIANHVTKQYGVEVVGTTTDITEDFYLISPERKLKHPAALHLFEFANKLINPEK</sequence>
<dbReference type="InterPro" id="IPR000847">
    <property type="entry name" value="LysR_HTH_N"/>
</dbReference>
<dbReference type="PANTHER" id="PTHR30293:SF2">
    <property type="entry name" value="TRANSCRIPTIONAL ACTIVATOR PROTEIN NHAR"/>
    <property type="match status" value="1"/>
</dbReference>
<evidence type="ECO:0000256" key="3">
    <source>
        <dbReference type="ARBA" id="ARBA00023125"/>
    </source>
</evidence>
<dbReference type="EMBL" id="AP027272">
    <property type="protein sequence ID" value="BDX08590.1"/>
    <property type="molecule type" value="Genomic_DNA"/>
</dbReference>
<dbReference type="GO" id="GO:0003700">
    <property type="term" value="F:DNA-binding transcription factor activity"/>
    <property type="evidence" value="ECO:0007669"/>
    <property type="project" value="InterPro"/>
</dbReference>
<accession>A0AA48I1L4</accession>
<evidence type="ECO:0000256" key="4">
    <source>
        <dbReference type="ARBA" id="ARBA00023159"/>
    </source>
</evidence>
<name>A0AA48I1L4_9ALTE</name>
<dbReference type="KEGG" id="pmaw:MACH26_41110"/>
<evidence type="ECO:0000256" key="2">
    <source>
        <dbReference type="ARBA" id="ARBA00023015"/>
    </source>
</evidence>
<dbReference type="Gene3D" id="3.40.190.290">
    <property type="match status" value="1"/>
</dbReference>
<dbReference type="RefSeq" id="WP_338294654.1">
    <property type="nucleotide sequence ID" value="NZ_AP027272.1"/>
</dbReference>
<dbReference type="PROSITE" id="PS50931">
    <property type="entry name" value="HTH_LYSR"/>
    <property type="match status" value="1"/>
</dbReference>
<dbReference type="NCBIfam" id="NF008284">
    <property type="entry name" value="PRK11062.1"/>
    <property type="match status" value="1"/>
</dbReference>
<gene>
    <name evidence="7" type="ORF">MACH26_41110</name>
</gene>
<dbReference type="SUPFAM" id="SSF46785">
    <property type="entry name" value="Winged helix' DNA-binding domain"/>
    <property type="match status" value="1"/>
</dbReference>
<dbReference type="InterPro" id="IPR036388">
    <property type="entry name" value="WH-like_DNA-bd_sf"/>
</dbReference>
<dbReference type="Pfam" id="PF00126">
    <property type="entry name" value="HTH_1"/>
    <property type="match status" value="1"/>
</dbReference>
<keyword evidence="4" id="KW-0010">Activator</keyword>
<evidence type="ECO:0000313" key="7">
    <source>
        <dbReference type="EMBL" id="BDX08590.1"/>
    </source>
</evidence>
<dbReference type="GO" id="GO:2000142">
    <property type="term" value="P:regulation of DNA-templated transcription initiation"/>
    <property type="evidence" value="ECO:0007669"/>
    <property type="project" value="TreeGrafter"/>
</dbReference>
<dbReference type="Gene3D" id="1.10.10.10">
    <property type="entry name" value="Winged helix-like DNA-binding domain superfamily/Winged helix DNA-binding domain"/>
    <property type="match status" value="1"/>
</dbReference>
<dbReference type="Proteomes" id="UP001333710">
    <property type="component" value="Chromosome"/>
</dbReference>
<keyword evidence="5" id="KW-0804">Transcription</keyword>
<dbReference type="InterPro" id="IPR036390">
    <property type="entry name" value="WH_DNA-bd_sf"/>
</dbReference>
<keyword evidence="3" id="KW-0238">DNA-binding</keyword>
<proteinExistence type="inferred from homology"/>
<evidence type="ECO:0000256" key="5">
    <source>
        <dbReference type="ARBA" id="ARBA00023163"/>
    </source>
</evidence>
<keyword evidence="2" id="KW-0805">Transcription regulation</keyword>
<dbReference type="PANTHER" id="PTHR30293">
    <property type="entry name" value="TRANSCRIPTIONAL REGULATORY PROTEIN NAC-RELATED"/>
    <property type="match status" value="1"/>
</dbReference>
<evidence type="ECO:0000259" key="6">
    <source>
        <dbReference type="PROSITE" id="PS50931"/>
    </source>
</evidence>
<dbReference type="Pfam" id="PF03466">
    <property type="entry name" value="LysR_substrate"/>
    <property type="match status" value="1"/>
</dbReference>
<dbReference type="InterPro" id="IPR005119">
    <property type="entry name" value="LysR_subst-bd"/>
</dbReference>
<dbReference type="AlphaFoldDB" id="A0AA48I1L4"/>
<reference evidence="7" key="1">
    <citation type="submission" date="2023-01" db="EMBL/GenBank/DDBJ databases">
        <title>Complete genome sequence of Planctobacterium marinum strain Dej080120_11.</title>
        <authorList>
            <person name="Ueki S."/>
            <person name="Maruyama F."/>
        </authorList>
    </citation>
    <scope>NUCLEOTIDE SEQUENCE</scope>
    <source>
        <strain evidence="7">Dej080120_11</strain>
    </source>
</reference>
<dbReference type="GO" id="GO:0003677">
    <property type="term" value="F:DNA binding"/>
    <property type="evidence" value="ECO:0007669"/>
    <property type="project" value="UniProtKB-KW"/>
</dbReference>
<evidence type="ECO:0000256" key="1">
    <source>
        <dbReference type="ARBA" id="ARBA00009437"/>
    </source>
</evidence>
<feature type="domain" description="HTH lysR-type" evidence="6">
    <location>
        <begin position="4"/>
        <end position="61"/>
    </location>
</feature>
<organism evidence="7 8">
    <name type="scientific">Planctobacterium marinum</name>
    <dbReference type="NCBI Taxonomy" id="1631968"/>
    <lineage>
        <taxon>Bacteria</taxon>
        <taxon>Pseudomonadati</taxon>
        <taxon>Pseudomonadota</taxon>
        <taxon>Gammaproteobacteria</taxon>
        <taxon>Alteromonadales</taxon>
        <taxon>Alteromonadaceae</taxon>
        <taxon>Planctobacterium</taxon>
    </lineage>
</organism>